<dbReference type="EMBL" id="JAGTXO010000007">
    <property type="protein sequence ID" value="KAG8466962.1"/>
    <property type="molecule type" value="Genomic_DNA"/>
</dbReference>
<dbReference type="PANTHER" id="PTHR33344:SF7">
    <property type="entry name" value="TRANSMEMBRANE PROTEIN"/>
    <property type="match status" value="1"/>
</dbReference>
<reference evidence="2" key="1">
    <citation type="submission" date="2021-05" db="EMBL/GenBank/DDBJ databases">
        <title>The genome of the haptophyte Pavlova lutheri (Diacronema luteri, Pavlovales) - a model for lipid biosynthesis in eukaryotic algae.</title>
        <authorList>
            <person name="Hulatt C.J."/>
            <person name="Posewitz M.C."/>
        </authorList>
    </citation>
    <scope>NUCLEOTIDE SEQUENCE</scope>
    <source>
        <strain evidence="2">NIVA-4/92</strain>
    </source>
</reference>
<organism evidence="2 3">
    <name type="scientific">Diacronema lutheri</name>
    <name type="common">Unicellular marine alga</name>
    <name type="synonym">Monochrysis lutheri</name>
    <dbReference type="NCBI Taxonomy" id="2081491"/>
    <lineage>
        <taxon>Eukaryota</taxon>
        <taxon>Haptista</taxon>
        <taxon>Haptophyta</taxon>
        <taxon>Pavlovophyceae</taxon>
        <taxon>Pavlovales</taxon>
        <taxon>Pavlovaceae</taxon>
        <taxon>Diacronema</taxon>
    </lineage>
</organism>
<evidence type="ECO:0008006" key="4">
    <source>
        <dbReference type="Google" id="ProtNLM"/>
    </source>
</evidence>
<evidence type="ECO:0000313" key="2">
    <source>
        <dbReference type="EMBL" id="KAG8466962.1"/>
    </source>
</evidence>
<dbReference type="OrthoDB" id="508259at2759"/>
<keyword evidence="3" id="KW-1185">Reference proteome</keyword>
<protein>
    <recommendedName>
        <fullName evidence="4">Apple domain-containing protein</fullName>
    </recommendedName>
</protein>
<accession>A0A8J5XPN3</accession>
<evidence type="ECO:0000256" key="1">
    <source>
        <dbReference type="SAM" id="MobiDB-lite"/>
    </source>
</evidence>
<proteinExistence type="predicted"/>
<feature type="region of interest" description="Disordered" evidence="1">
    <location>
        <begin position="106"/>
        <end position="128"/>
    </location>
</feature>
<sequence length="352" mass="36521">MARGGKCAVVLGGMTVALVVALAYHPVLVRRADARANVRAAIAAGPRVRPAAAAARAAARWAAPSSADAARSGPRAARAEPRGGVAVGAATSAPVAAAAAGAAAAPAPQRAGRTAAPAPATARASPTPPAAAAVGAAAAPCKAWCGSFWRTWCEAVAQCDVPYPAAVVQGMIEGGFSAPASMRALSATGVTRLPDVPRAIKWAIEQGGKERGLAEFALDREALIFNHTDFDGYAIRWGDKHRAASAADCADKCRAWLPVAPTWFVCNVFVFCAKPKCFAPAALPPGDMSGQCWLKHQDDPTRPQFNMKGRYTDAYRRTHATAPEWVEWTAGVVVPRGARVSADTPSARANWR</sequence>
<comment type="caution">
    <text evidence="2">The sequence shown here is derived from an EMBL/GenBank/DDBJ whole genome shotgun (WGS) entry which is preliminary data.</text>
</comment>
<dbReference type="AlphaFoldDB" id="A0A8J5XPN3"/>
<gene>
    <name evidence="2" type="ORF">KFE25_008341</name>
</gene>
<dbReference type="PANTHER" id="PTHR33344">
    <property type="entry name" value="OS02G0761600 PROTEIN"/>
    <property type="match status" value="1"/>
</dbReference>
<name>A0A8J5XPN3_DIALT</name>
<dbReference type="Proteomes" id="UP000751190">
    <property type="component" value="Unassembled WGS sequence"/>
</dbReference>
<evidence type="ECO:0000313" key="3">
    <source>
        <dbReference type="Proteomes" id="UP000751190"/>
    </source>
</evidence>